<gene>
    <name evidence="2" type="ORF">SEA_WEISS13_80</name>
</gene>
<evidence type="ECO:0000256" key="1">
    <source>
        <dbReference type="SAM" id="Coils"/>
    </source>
</evidence>
<organism evidence="2 3">
    <name type="scientific">Mycobacterium phage Weiss13</name>
    <dbReference type="NCBI Taxonomy" id="1784843"/>
    <lineage>
        <taxon>Viruses</taxon>
        <taxon>Duplodnaviria</taxon>
        <taxon>Heunggongvirae</taxon>
        <taxon>Uroviricota</taxon>
        <taxon>Caudoviricetes</taxon>
        <taxon>Papyrusvirus</taxon>
        <taxon>Papyrusvirus send513</taxon>
    </lineage>
</organism>
<protein>
    <submittedName>
        <fullName evidence="2">Uncharacterized protein</fullName>
    </submittedName>
</protein>
<reference evidence="2 3" key="1">
    <citation type="submission" date="2015-08" db="EMBL/GenBank/DDBJ databases">
        <authorList>
            <person name="Adams C.A."/>
            <person name="Ardeshna N.S."/>
            <person name="Badithe A.V."/>
            <person name="Badrani J.H."/>
            <person name="Birkholz E.A."/>
            <person name="Butler M."/>
            <person name="Chu A."/>
            <person name="Farmer C.N."/>
            <person name="Frischer G.M."/>
            <person name="Hsieh L.Y."/>
            <person name="Jackson K.B."/>
            <person name="Kagy D.N."/>
            <person name="Kendall J.C."/>
            <person name="Lin C.Y."/>
            <person name="Morgan M.N."/>
            <person name="Nachnani R."/>
            <person name="Nadeau S.M."/>
            <person name="Parikh M."/>
            <person name="Perez M.V."/>
            <person name="Peters C.E."/>
            <person name="Pogliano J."/>
            <person name="Popescu N.I."/>
            <person name="Shiao R."/>
            <person name="Song C.L."/>
            <person name="Ting J.M."/>
            <person name="Udani D.R."/>
            <person name="Waller L.B."/>
            <person name="Wang A.Y."/>
            <person name="Wu C.E."/>
            <person name="Yang A.B."/>
            <person name="Yao J."/>
            <person name="Zhang B.H."/>
            <person name="Anders K.R."/>
            <person name="Bradley K.W."/>
            <person name="Asai D.J."/>
            <person name="Bowman C.A."/>
            <person name="Russell D.A."/>
            <person name="Pope W.H."/>
            <person name="Jacobs-Sera D."/>
            <person name="Hendrix R.W."/>
            <person name="Hatfull G.F."/>
        </authorList>
    </citation>
    <scope>NUCLEOTIDE SEQUENCE [LARGE SCALE GENOMIC DNA]</scope>
</reference>
<keyword evidence="1" id="KW-0175">Coiled coil</keyword>
<evidence type="ECO:0000313" key="3">
    <source>
        <dbReference type="Proteomes" id="UP000224265"/>
    </source>
</evidence>
<accession>A0A120HUK3</accession>
<sequence>MSEQEKTAEQLEAEAAEMLAKVAALKAKKRAKAGKAPVREGDTLRRIQQDQTVKSATLAKSFGGYGGRTLINKIEEQMDQRRKVMESIVVKTGETSSNANWLKNKHRREGMAAALAILRSSSVAHELQRSDERLGIDG</sequence>
<evidence type="ECO:0000313" key="2">
    <source>
        <dbReference type="EMBL" id="AMB17294.1"/>
    </source>
</evidence>
<feature type="coiled-coil region" evidence="1">
    <location>
        <begin position="1"/>
        <end position="28"/>
    </location>
</feature>
<proteinExistence type="predicted"/>
<dbReference type="Proteomes" id="UP000224265">
    <property type="component" value="Segment"/>
</dbReference>
<dbReference type="EMBL" id="KT591076">
    <property type="protein sequence ID" value="AMB17294.1"/>
    <property type="molecule type" value="Genomic_DNA"/>
</dbReference>
<name>A0A120HUK3_9CAUD</name>